<proteinExistence type="predicted"/>
<reference evidence="2 3" key="1">
    <citation type="submission" date="2020-11" db="EMBL/GenBank/DDBJ databases">
        <authorList>
            <person name="Wallbank WR R."/>
            <person name="Pardo Diaz C."/>
            <person name="Kozak K."/>
            <person name="Martin S."/>
            <person name="Jiggins C."/>
            <person name="Moest M."/>
            <person name="Warren A I."/>
            <person name="Generalovic N T."/>
            <person name="Byers J.R.P. K."/>
            <person name="Montejo-Kovacevich G."/>
            <person name="Yen C E."/>
        </authorList>
    </citation>
    <scope>NUCLEOTIDE SEQUENCE [LARGE SCALE GENOMIC DNA]</scope>
</reference>
<dbReference type="AlphaFoldDB" id="A0A7R8Z521"/>
<dbReference type="Proteomes" id="UP000594454">
    <property type="component" value="Chromosome 6"/>
</dbReference>
<keyword evidence="1" id="KW-1133">Transmembrane helix</keyword>
<keyword evidence="3" id="KW-1185">Reference proteome</keyword>
<keyword evidence="1" id="KW-0812">Transmembrane</keyword>
<dbReference type="InParanoid" id="A0A7R8Z521"/>
<dbReference type="FunCoup" id="A0A7R8Z521">
    <property type="interactions" value="1"/>
</dbReference>
<organism evidence="2 3">
    <name type="scientific">Hermetia illucens</name>
    <name type="common">Black soldier fly</name>
    <dbReference type="NCBI Taxonomy" id="343691"/>
    <lineage>
        <taxon>Eukaryota</taxon>
        <taxon>Metazoa</taxon>
        <taxon>Ecdysozoa</taxon>
        <taxon>Arthropoda</taxon>
        <taxon>Hexapoda</taxon>
        <taxon>Insecta</taxon>
        <taxon>Pterygota</taxon>
        <taxon>Neoptera</taxon>
        <taxon>Endopterygota</taxon>
        <taxon>Diptera</taxon>
        <taxon>Brachycera</taxon>
        <taxon>Stratiomyomorpha</taxon>
        <taxon>Stratiomyidae</taxon>
        <taxon>Hermetiinae</taxon>
        <taxon>Hermetia</taxon>
    </lineage>
</organism>
<name>A0A7R8Z521_HERIL</name>
<sequence>MSAGTGRDVREYVTKRTCVSLILTIAFFTLISGFLLGKFVADRQYHIKYFRDTDLHMLKDLILARNTLDSSVEDIIRHSNTSVHNELNIEIYSQYTHCMKDPIEYKMPLDVFVARYISHKISQQGTCFLKLGEFVRSSYDKERQQQQLP</sequence>
<protein>
    <submittedName>
        <fullName evidence="2">Uncharacterized protein</fullName>
    </submittedName>
</protein>
<feature type="transmembrane region" description="Helical" evidence="1">
    <location>
        <begin position="20"/>
        <end position="41"/>
    </location>
</feature>
<keyword evidence="1" id="KW-0472">Membrane</keyword>
<evidence type="ECO:0000256" key="1">
    <source>
        <dbReference type="SAM" id="Phobius"/>
    </source>
</evidence>
<dbReference type="OrthoDB" id="5841748at2759"/>
<gene>
    <name evidence="2" type="ORF">HERILL_LOCUS15906</name>
</gene>
<evidence type="ECO:0000313" key="2">
    <source>
        <dbReference type="EMBL" id="CAD7093632.1"/>
    </source>
</evidence>
<dbReference type="EMBL" id="LR899014">
    <property type="protein sequence ID" value="CAD7093632.1"/>
    <property type="molecule type" value="Genomic_DNA"/>
</dbReference>
<accession>A0A7R8Z521</accession>
<evidence type="ECO:0000313" key="3">
    <source>
        <dbReference type="Proteomes" id="UP000594454"/>
    </source>
</evidence>